<keyword evidence="1" id="KW-0812">Transmembrane</keyword>
<gene>
    <name evidence="2" type="ORF">BDV25DRAFT_153446</name>
</gene>
<evidence type="ECO:0000256" key="1">
    <source>
        <dbReference type="SAM" id="Phobius"/>
    </source>
</evidence>
<sequence length="146" mass="16420">MTCKECLKYPVNGLTNDSFAESTELAPIRSGPELRSHLSYLISSIGIPVLTCWWLLFLFSFPPFSYMLMIIYFHISNYKEKKGVACSAEWQISIVIVSSICRENTNTAGVTSPDEPYHVQLSRSIEIGLPRVFSWGGCVVVFKSQV</sequence>
<dbReference type="AlphaFoldDB" id="A0A5N6TXB4"/>
<keyword evidence="1" id="KW-1133">Transmembrane helix</keyword>
<evidence type="ECO:0000313" key="2">
    <source>
        <dbReference type="EMBL" id="KAE8150950.1"/>
    </source>
</evidence>
<proteinExistence type="predicted"/>
<dbReference type="Proteomes" id="UP000325780">
    <property type="component" value="Unassembled WGS sequence"/>
</dbReference>
<name>A0A5N6TXB4_ASPAV</name>
<dbReference type="EMBL" id="ML742081">
    <property type="protein sequence ID" value="KAE8150950.1"/>
    <property type="molecule type" value="Genomic_DNA"/>
</dbReference>
<keyword evidence="3" id="KW-1185">Reference proteome</keyword>
<reference evidence="2 3" key="1">
    <citation type="submission" date="2019-04" db="EMBL/GenBank/DDBJ databases">
        <title>Friends and foes A comparative genomics study of 23 Aspergillus species from section Flavi.</title>
        <authorList>
            <consortium name="DOE Joint Genome Institute"/>
            <person name="Kjaerbolling I."/>
            <person name="Vesth T."/>
            <person name="Frisvad J.C."/>
            <person name="Nybo J.L."/>
            <person name="Theobald S."/>
            <person name="Kildgaard S."/>
            <person name="Isbrandt T."/>
            <person name="Kuo A."/>
            <person name="Sato A."/>
            <person name="Lyhne E.K."/>
            <person name="Kogle M.E."/>
            <person name="Wiebenga A."/>
            <person name="Kun R.S."/>
            <person name="Lubbers R.J."/>
            <person name="Makela M.R."/>
            <person name="Barry K."/>
            <person name="Chovatia M."/>
            <person name="Clum A."/>
            <person name="Daum C."/>
            <person name="Haridas S."/>
            <person name="He G."/>
            <person name="LaButti K."/>
            <person name="Lipzen A."/>
            <person name="Mondo S."/>
            <person name="Riley R."/>
            <person name="Salamov A."/>
            <person name="Simmons B.A."/>
            <person name="Magnuson J.K."/>
            <person name="Henrissat B."/>
            <person name="Mortensen U.H."/>
            <person name="Larsen T.O."/>
            <person name="Devries R.P."/>
            <person name="Grigoriev I.V."/>
            <person name="Machida M."/>
            <person name="Baker S.E."/>
            <person name="Andersen M.R."/>
        </authorList>
    </citation>
    <scope>NUCLEOTIDE SEQUENCE [LARGE SCALE GENOMIC DNA]</scope>
    <source>
        <strain evidence="2 3">IBT 18842</strain>
    </source>
</reference>
<organism evidence="2 3">
    <name type="scientific">Aspergillus avenaceus</name>
    <dbReference type="NCBI Taxonomy" id="36643"/>
    <lineage>
        <taxon>Eukaryota</taxon>
        <taxon>Fungi</taxon>
        <taxon>Dikarya</taxon>
        <taxon>Ascomycota</taxon>
        <taxon>Pezizomycotina</taxon>
        <taxon>Eurotiomycetes</taxon>
        <taxon>Eurotiomycetidae</taxon>
        <taxon>Eurotiales</taxon>
        <taxon>Aspergillaceae</taxon>
        <taxon>Aspergillus</taxon>
        <taxon>Aspergillus subgen. Circumdati</taxon>
    </lineage>
</organism>
<keyword evidence="1" id="KW-0472">Membrane</keyword>
<protein>
    <submittedName>
        <fullName evidence="2">Uncharacterized protein</fullName>
    </submittedName>
</protein>
<feature type="transmembrane region" description="Helical" evidence="1">
    <location>
        <begin position="40"/>
        <end position="73"/>
    </location>
</feature>
<evidence type="ECO:0000313" key="3">
    <source>
        <dbReference type="Proteomes" id="UP000325780"/>
    </source>
</evidence>
<accession>A0A5N6TXB4</accession>